<keyword evidence="3" id="KW-1185">Reference proteome</keyword>
<organism evidence="2 3">
    <name type="scientific">Micromonospora orduensis</name>
    <dbReference type="NCBI Taxonomy" id="1420891"/>
    <lineage>
        <taxon>Bacteria</taxon>
        <taxon>Bacillati</taxon>
        <taxon>Actinomycetota</taxon>
        <taxon>Actinomycetes</taxon>
        <taxon>Micromonosporales</taxon>
        <taxon>Micromonosporaceae</taxon>
        <taxon>Micromonospora</taxon>
    </lineage>
</organism>
<proteinExistence type="predicted"/>
<dbReference type="EMBL" id="VDFY01000251">
    <property type="protein sequence ID" value="TNH22972.1"/>
    <property type="molecule type" value="Genomic_DNA"/>
</dbReference>
<feature type="region of interest" description="Disordered" evidence="1">
    <location>
        <begin position="31"/>
        <end position="51"/>
    </location>
</feature>
<dbReference type="RefSeq" id="WP_139587408.1">
    <property type="nucleotide sequence ID" value="NZ_VDFY01000251.1"/>
</dbReference>
<sequence length="65" mass="6813">MDNELWTTSGKRSGHGLDAVVCTMSRVKRTTTGTAKKNARPEIRPGVSRSDGAAVAAGVPLRCSV</sequence>
<dbReference type="AlphaFoldDB" id="A0A5C4QIS9"/>
<evidence type="ECO:0000313" key="2">
    <source>
        <dbReference type="EMBL" id="TNH22972.1"/>
    </source>
</evidence>
<dbReference type="Proteomes" id="UP000306145">
    <property type="component" value="Unassembled WGS sequence"/>
</dbReference>
<reference evidence="2 3" key="1">
    <citation type="submission" date="2019-06" db="EMBL/GenBank/DDBJ databases">
        <title>Micromonospora ordensis sp. nov., isolated from deep marine sediment.</title>
        <authorList>
            <person name="Veyisoglu A."/>
            <person name="Carro L."/>
            <person name="Klenk H.-P."/>
            <person name="Sahin N."/>
        </authorList>
    </citation>
    <scope>NUCLEOTIDE SEQUENCE [LARGE SCALE GENOMIC DNA]</scope>
    <source>
        <strain evidence="2 3">S2509</strain>
    </source>
</reference>
<evidence type="ECO:0000313" key="3">
    <source>
        <dbReference type="Proteomes" id="UP000306145"/>
    </source>
</evidence>
<evidence type="ECO:0000256" key="1">
    <source>
        <dbReference type="SAM" id="MobiDB-lite"/>
    </source>
</evidence>
<comment type="caution">
    <text evidence="2">The sequence shown here is derived from an EMBL/GenBank/DDBJ whole genome shotgun (WGS) entry which is preliminary data.</text>
</comment>
<name>A0A5C4QIS9_9ACTN</name>
<gene>
    <name evidence="2" type="ORF">FHG89_28015</name>
</gene>
<protein>
    <submittedName>
        <fullName evidence="2">Uncharacterized protein</fullName>
    </submittedName>
</protein>
<accession>A0A5C4QIS9</accession>